<organism evidence="1 2">
    <name type="scientific">Caerostris darwini</name>
    <dbReference type="NCBI Taxonomy" id="1538125"/>
    <lineage>
        <taxon>Eukaryota</taxon>
        <taxon>Metazoa</taxon>
        <taxon>Ecdysozoa</taxon>
        <taxon>Arthropoda</taxon>
        <taxon>Chelicerata</taxon>
        <taxon>Arachnida</taxon>
        <taxon>Araneae</taxon>
        <taxon>Araneomorphae</taxon>
        <taxon>Entelegynae</taxon>
        <taxon>Araneoidea</taxon>
        <taxon>Araneidae</taxon>
        <taxon>Caerostris</taxon>
    </lineage>
</organism>
<sequence>MKHPPFRVQERKINSRAGAPVDREGGEIYWDSFPVVKKPRWMTAVRKIDGGGPLDTRTQRTQTQLTLYSLLADGWPLPRKCMLP</sequence>
<evidence type="ECO:0000313" key="1">
    <source>
        <dbReference type="EMBL" id="GIX78796.1"/>
    </source>
</evidence>
<name>A0AAV4N301_9ARAC</name>
<protein>
    <submittedName>
        <fullName evidence="1">Uncharacterized protein</fullName>
    </submittedName>
</protein>
<proteinExistence type="predicted"/>
<dbReference type="Proteomes" id="UP001054837">
    <property type="component" value="Unassembled WGS sequence"/>
</dbReference>
<accession>A0AAV4N301</accession>
<reference evidence="1 2" key="1">
    <citation type="submission" date="2021-06" db="EMBL/GenBank/DDBJ databases">
        <title>Caerostris darwini draft genome.</title>
        <authorList>
            <person name="Kono N."/>
            <person name="Arakawa K."/>
        </authorList>
    </citation>
    <scope>NUCLEOTIDE SEQUENCE [LARGE SCALE GENOMIC DNA]</scope>
</reference>
<comment type="caution">
    <text evidence="1">The sequence shown here is derived from an EMBL/GenBank/DDBJ whole genome shotgun (WGS) entry which is preliminary data.</text>
</comment>
<evidence type="ECO:0000313" key="2">
    <source>
        <dbReference type="Proteomes" id="UP001054837"/>
    </source>
</evidence>
<gene>
    <name evidence="1" type="ORF">CDAR_402751</name>
</gene>
<dbReference type="EMBL" id="BPLQ01001128">
    <property type="protein sequence ID" value="GIX78796.1"/>
    <property type="molecule type" value="Genomic_DNA"/>
</dbReference>
<dbReference type="AlphaFoldDB" id="A0AAV4N301"/>
<keyword evidence="2" id="KW-1185">Reference proteome</keyword>